<accession>A0A832MIU8</accession>
<dbReference type="Gene3D" id="1.20.120.450">
    <property type="entry name" value="dinb family like domain"/>
    <property type="match status" value="1"/>
</dbReference>
<feature type="domain" description="DinB-like" evidence="1">
    <location>
        <begin position="73"/>
        <end position="206"/>
    </location>
</feature>
<dbReference type="EMBL" id="DSQF01000003">
    <property type="protein sequence ID" value="HGZ42260.1"/>
    <property type="molecule type" value="Genomic_DNA"/>
</dbReference>
<dbReference type="AlphaFoldDB" id="A0A832MIU8"/>
<sequence length="217" mass="23059">MMRPPPDRASCAPGTRSAGAARGALLASARSRFLGGPVSDPVIPRPAPDEHAPCLAGSVDLVPGDDALAPLRTQLAETLPPLEALGEAASLRRCAKGKWSVKEVVGHGEDMERIVAYRALRLARADRTPLPGFERDDGVPAGRFDARPRAAALLDEWRAVRAATVAPLASLDGEALTRAENAAPFDVTVRAIAGLIARHERHHRAVLRERYGVGRDA</sequence>
<organism evidence="2">
    <name type="scientific">Eiseniibacteriota bacterium</name>
    <dbReference type="NCBI Taxonomy" id="2212470"/>
    <lineage>
        <taxon>Bacteria</taxon>
        <taxon>Candidatus Eiseniibacteriota</taxon>
    </lineage>
</organism>
<dbReference type="Pfam" id="PF12867">
    <property type="entry name" value="DinB_2"/>
    <property type="match status" value="1"/>
</dbReference>
<protein>
    <submittedName>
        <fullName evidence="2">DinB family protein</fullName>
    </submittedName>
</protein>
<name>A0A832MIU8_UNCEI</name>
<gene>
    <name evidence="2" type="ORF">ENR23_02340</name>
</gene>
<reference evidence="2" key="1">
    <citation type="journal article" date="2020" name="mSystems">
        <title>Genome- and Community-Level Interaction Insights into Carbon Utilization and Element Cycling Functions of Hydrothermarchaeota in Hydrothermal Sediment.</title>
        <authorList>
            <person name="Zhou Z."/>
            <person name="Liu Y."/>
            <person name="Xu W."/>
            <person name="Pan J."/>
            <person name="Luo Z.H."/>
            <person name="Li M."/>
        </authorList>
    </citation>
    <scope>NUCLEOTIDE SEQUENCE [LARGE SCALE GENOMIC DNA]</scope>
    <source>
        <strain evidence="2">SpSt-381</strain>
    </source>
</reference>
<evidence type="ECO:0000313" key="2">
    <source>
        <dbReference type="EMBL" id="HGZ42260.1"/>
    </source>
</evidence>
<proteinExistence type="predicted"/>
<evidence type="ECO:0000259" key="1">
    <source>
        <dbReference type="Pfam" id="PF12867"/>
    </source>
</evidence>
<dbReference type="InterPro" id="IPR024775">
    <property type="entry name" value="DinB-like"/>
</dbReference>
<dbReference type="InterPro" id="IPR034660">
    <property type="entry name" value="DinB/YfiT-like"/>
</dbReference>
<dbReference type="SUPFAM" id="SSF109854">
    <property type="entry name" value="DinB/YfiT-like putative metalloenzymes"/>
    <property type="match status" value="1"/>
</dbReference>
<comment type="caution">
    <text evidence="2">The sequence shown here is derived from an EMBL/GenBank/DDBJ whole genome shotgun (WGS) entry which is preliminary data.</text>
</comment>